<dbReference type="EMBL" id="JACQRX010000004">
    <property type="protein sequence ID" value="MBI4250828.1"/>
    <property type="molecule type" value="Genomic_DNA"/>
</dbReference>
<gene>
    <name evidence="1" type="ORF">HY618_00070</name>
</gene>
<proteinExistence type="predicted"/>
<evidence type="ECO:0008006" key="3">
    <source>
        <dbReference type="Google" id="ProtNLM"/>
    </source>
</evidence>
<accession>A0A932ZS50</accession>
<dbReference type="SUPFAM" id="SSF89550">
    <property type="entry name" value="PHP domain-like"/>
    <property type="match status" value="1"/>
</dbReference>
<protein>
    <recommendedName>
        <fullName evidence="3">PHP domain-containing protein</fullName>
    </recommendedName>
</protein>
<dbReference type="PANTHER" id="PTHR42924">
    <property type="entry name" value="EXONUCLEASE"/>
    <property type="match status" value="1"/>
</dbReference>
<organism evidence="1 2">
    <name type="scientific">Tectimicrobiota bacterium</name>
    <dbReference type="NCBI Taxonomy" id="2528274"/>
    <lineage>
        <taxon>Bacteria</taxon>
        <taxon>Pseudomonadati</taxon>
        <taxon>Nitrospinota/Tectimicrobiota group</taxon>
        <taxon>Candidatus Tectimicrobiota</taxon>
    </lineage>
</organism>
<dbReference type="GO" id="GO:0035312">
    <property type="term" value="F:5'-3' DNA exonuclease activity"/>
    <property type="evidence" value="ECO:0007669"/>
    <property type="project" value="TreeGrafter"/>
</dbReference>
<dbReference type="Pfam" id="PF13263">
    <property type="entry name" value="PHP_C"/>
    <property type="match status" value="1"/>
</dbReference>
<dbReference type="Gene3D" id="3.20.20.140">
    <property type="entry name" value="Metal-dependent hydrolases"/>
    <property type="match status" value="1"/>
</dbReference>
<evidence type="ECO:0000313" key="2">
    <source>
        <dbReference type="Proteomes" id="UP000752292"/>
    </source>
</evidence>
<reference evidence="1" key="1">
    <citation type="submission" date="2020-07" db="EMBL/GenBank/DDBJ databases">
        <title>Huge and variable diversity of episymbiotic CPR bacteria and DPANN archaea in groundwater ecosystems.</title>
        <authorList>
            <person name="He C.Y."/>
            <person name="Keren R."/>
            <person name="Whittaker M."/>
            <person name="Farag I.F."/>
            <person name="Doudna J."/>
            <person name="Cate J.H.D."/>
            <person name="Banfield J.F."/>
        </authorList>
    </citation>
    <scope>NUCLEOTIDE SEQUENCE</scope>
    <source>
        <strain evidence="1">NC_groundwater_1370_Ag_S-0.2um_69_93</strain>
    </source>
</reference>
<feature type="non-terminal residue" evidence="1">
    <location>
        <position position="1"/>
    </location>
</feature>
<dbReference type="GO" id="GO:0004534">
    <property type="term" value="F:5'-3' RNA exonuclease activity"/>
    <property type="evidence" value="ECO:0007669"/>
    <property type="project" value="TreeGrafter"/>
</dbReference>
<dbReference type="AlphaFoldDB" id="A0A932ZS50"/>
<sequence length="212" mass="22441">VLPGVEVDTRLDGRAVEILVYGHRPGEGPLAGMLAGIAGRRRRRAEIVWTALRRGLGAELPPLSVLFPPPRRVVTRPQMAECLVEAGLLPHLEGALEAVAAYDPGFGPPSTEEAFRAAKVSGGRCVLAHPLQLKGMDLEALLRRLAGWGLDGVEAAYPYADPADRERTAEVASLARALGLFVTGGSDAHAAEEIGRVTAGLPEALRALVPER</sequence>
<dbReference type="Proteomes" id="UP000752292">
    <property type="component" value="Unassembled WGS sequence"/>
</dbReference>
<dbReference type="InterPro" id="IPR016195">
    <property type="entry name" value="Pol/histidinol_Pase-like"/>
</dbReference>
<dbReference type="PANTHER" id="PTHR42924:SF3">
    <property type="entry name" value="POLYMERASE_HISTIDINOL PHOSPHATASE N-TERMINAL DOMAIN-CONTAINING PROTEIN"/>
    <property type="match status" value="1"/>
</dbReference>
<dbReference type="InterPro" id="IPR052018">
    <property type="entry name" value="PHP_domain"/>
</dbReference>
<name>A0A932ZS50_UNCTE</name>
<dbReference type="Gene3D" id="1.10.150.650">
    <property type="match status" value="1"/>
</dbReference>
<comment type="caution">
    <text evidence="1">The sequence shown here is derived from an EMBL/GenBank/DDBJ whole genome shotgun (WGS) entry which is preliminary data.</text>
</comment>
<evidence type="ECO:0000313" key="1">
    <source>
        <dbReference type="EMBL" id="MBI4250828.1"/>
    </source>
</evidence>